<evidence type="ECO:0000256" key="6">
    <source>
        <dbReference type="ARBA" id="ARBA00023237"/>
    </source>
</evidence>
<dbReference type="GO" id="GO:0031241">
    <property type="term" value="C:periplasmic side of cell outer membrane"/>
    <property type="evidence" value="ECO:0007669"/>
    <property type="project" value="TreeGrafter"/>
</dbReference>
<evidence type="ECO:0000256" key="4">
    <source>
        <dbReference type="ARBA" id="ARBA00023136"/>
    </source>
</evidence>
<dbReference type="InterPro" id="IPR011990">
    <property type="entry name" value="TPR-like_helical_dom_sf"/>
</dbReference>
<dbReference type="AlphaFoldDB" id="A0A9X1B2X0"/>
<dbReference type="Gene3D" id="3.40.50.2300">
    <property type="match status" value="2"/>
</dbReference>
<feature type="compositionally biased region" description="Low complexity" evidence="8">
    <location>
        <begin position="20"/>
        <end position="29"/>
    </location>
</feature>
<dbReference type="Gene3D" id="1.25.40.650">
    <property type="match status" value="1"/>
</dbReference>
<keyword evidence="6" id="KW-0998">Cell outer membrane</keyword>
<keyword evidence="10" id="KW-1185">Reference proteome</keyword>
<evidence type="ECO:0000256" key="8">
    <source>
        <dbReference type="SAM" id="MobiDB-lite"/>
    </source>
</evidence>
<dbReference type="GO" id="GO:0030234">
    <property type="term" value="F:enzyme regulator activity"/>
    <property type="evidence" value="ECO:0007669"/>
    <property type="project" value="TreeGrafter"/>
</dbReference>
<dbReference type="InterPro" id="IPR028082">
    <property type="entry name" value="Peripla_BP_I"/>
</dbReference>
<evidence type="ECO:0000256" key="7">
    <source>
        <dbReference type="ARBA" id="ARBA00023288"/>
    </source>
</evidence>
<evidence type="ECO:0008006" key="11">
    <source>
        <dbReference type="Google" id="ProtNLM"/>
    </source>
</evidence>
<reference evidence="9 10" key="1">
    <citation type="journal article" date="2020" name="Microorganisms">
        <title>Osmotic Adaptation and Compatible Solute Biosynthesis of Phototrophic Bacteria as Revealed from Genome Analyses.</title>
        <authorList>
            <person name="Imhoff J.F."/>
            <person name="Rahn T."/>
            <person name="Kunzel S."/>
            <person name="Keller A."/>
            <person name="Neulinger S.C."/>
        </authorList>
    </citation>
    <scope>NUCLEOTIDE SEQUENCE [LARGE SCALE GENOMIC DNA]</scope>
    <source>
        <strain evidence="9 10">DSM 25653</strain>
    </source>
</reference>
<sequence length="676" mass="71346">MADHHEHDVCCRSAVSRFGSTPSVSSSESMMPAHHLGRQSQQLTPTTMRQDRSSPQAKAKAHVHRASQPRTLPRSLHAKISSTARFAVLALIIGASLIAGCAIDPVKDANRLLDSLPPNALAEARKLERDDQPGAAADAYLALAKTTAPPARQQLEIEAAKALLRAGDAQRASRILLALDQAALTASQRQAALLLQADVALSRGRAAEAISTLDRVNPGALTTELKTQYFGSLAAAYRLNKAPVRAAEKLDQLDRLLTSSDARMDNQVSLLFTLSSLSKTSLAQAEKTAKGRMRGWIELAQLLAGQSTATPELNASLKSWWGKNRSSHPALAGLDDAYFATLAGGYAAGTNALVLLPTSGQFGAAGGAIKDGIMAAYEADRSGTRPSLSFGTDSASAYAKDVDAGASLVIGPLQKSSVTALARQGALPVPTLALNRASGATTPNLYQLSLAPEDEAMNAANYAFSGGLKRAALVYPQSPWGSRMADAFRSQWRALGGTLVAQPTYGSVSNAAEAVANSEAQVVFLVATTENVASLWQALRLTGVEVPVIATSHVYDGAFNPSRDQTLAGLYFVDIPWLLDQQRSDRLSRQALQGTLGDVSGPLARLYAMGIDAYRLSPRISEMGRQPGTFFPGETGGLSVDSRGHVQRQLTLARFTSSGVATAERIDAVEPEASGD</sequence>
<accession>A0A9X1B2X0</accession>
<keyword evidence="5" id="KW-0564">Palmitate</keyword>
<dbReference type="CDD" id="cd06339">
    <property type="entry name" value="PBP1_YraM_LppC_lipoprotein-like"/>
    <property type="match status" value="1"/>
</dbReference>
<keyword evidence="7" id="KW-0449">Lipoprotein</keyword>
<gene>
    <name evidence="9" type="ORF">CKO42_01190</name>
</gene>
<evidence type="ECO:0000256" key="3">
    <source>
        <dbReference type="ARBA" id="ARBA00022984"/>
    </source>
</evidence>
<evidence type="ECO:0000313" key="9">
    <source>
        <dbReference type="EMBL" id="MBK1617086.1"/>
    </source>
</evidence>
<keyword evidence="4" id="KW-0472">Membrane</keyword>
<dbReference type="GO" id="GO:0009252">
    <property type="term" value="P:peptidoglycan biosynthetic process"/>
    <property type="evidence" value="ECO:0007669"/>
    <property type="project" value="UniProtKB-KW"/>
</dbReference>
<evidence type="ECO:0000256" key="2">
    <source>
        <dbReference type="ARBA" id="ARBA00022960"/>
    </source>
</evidence>
<comment type="caution">
    <text evidence="9">The sequence shown here is derived from an EMBL/GenBank/DDBJ whole genome shotgun (WGS) entry which is preliminary data.</text>
</comment>
<feature type="region of interest" description="Disordered" evidence="8">
    <location>
        <begin position="17"/>
        <end position="75"/>
    </location>
</feature>
<evidence type="ECO:0000313" key="10">
    <source>
        <dbReference type="Proteomes" id="UP001138768"/>
    </source>
</evidence>
<protein>
    <recommendedName>
        <fullName evidence="11">Penicillin-binding protein activator</fullName>
    </recommendedName>
</protein>
<evidence type="ECO:0000256" key="5">
    <source>
        <dbReference type="ARBA" id="ARBA00023139"/>
    </source>
</evidence>
<keyword evidence="2" id="KW-0133">Cell shape</keyword>
<dbReference type="Proteomes" id="UP001138768">
    <property type="component" value="Unassembled WGS sequence"/>
</dbReference>
<dbReference type="PANTHER" id="PTHR38038">
    <property type="entry name" value="PENICILLIN-BINDING PROTEIN ACTIVATOR LPOA"/>
    <property type="match status" value="1"/>
</dbReference>
<keyword evidence="3" id="KW-0573">Peptidoglycan synthesis</keyword>
<feature type="compositionally biased region" description="Polar residues" evidence="8">
    <location>
        <begin position="38"/>
        <end position="56"/>
    </location>
</feature>
<dbReference type="InterPro" id="IPR007443">
    <property type="entry name" value="LpoA"/>
</dbReference>
<dbReference type="GO" id="GO:0008360">
    <property type="term" value="P:regulation of cell shape"/>
    <property type="evidence" value="ECO:0007669"/>
    <property type="project" value="UniProtKB-KW"/>
</dbReference>
<dbReference type="EMBL" id="NRRY01000002">
    <property type="protein sequence ID" value="MBK1617086.1"/>
    <property type="molecule type" value="Genomic_DNA"/>
</dbReference>
<dbReference type="Gene3D" id="1.25.40.10">
    <property type="entry name" value="Tetratricopeptide repeat domain"/>
    <property type="match status" value="1"/>
</dbReference>
<dbReference type="SUPFAM" id="SSF53822">
    <property type="entry name" value="Periplasmic binding protein-like I"/>
    <property type="match status" value="1"/>
</dbReference>
<proteinExistence type="predicted"/>
<keyword evidence="1" id="KW-0732">Signal</keyword>
<evidence type="ECO:0000256" key="1">
    <source>
        <dbReference type="ARBA" id="ARBA00022729"/>
    </source>
</evidence>
<dbReference type="PANTHER" id="PTHR38038:SF1">
    <property type="entry name" value="PENICILLIN-BINDING PROTEIN ACTIVATOR LPOA"/>
    <property type="match status" value="1"/>
</dbReference>
<name>A0A9X1B2X0_9GAMM</name>
<organism evidence="9 10">
    <name type="scientific">Lamprobacter modestohalophilus</name>
    <dbReference type="NCBI Taxonomy" id="1064514"/>
    <lineage>
        <taxon>Bacteria</taxon>
        <taxon>Pseudomonadati</taxon>
        <taxon>Pseudomonadota</taxon>
        <taxon>Gammaproteobacteria</taxon>
        <taxon>Chromatiales</taxon>
        <taxon>Chromatiaceae</taxon>
        <taxon>Lamprobacter</taxon>
    </lineage>
</organism>
<dbReference type="Pfam" id="PF04348">
    <property type="entry name" value="LppC"/>
    <property type="match status" value="1"/>
</dbReference>